<gene>
    <name evidence="1" type="ORF">A1O3_07198</name>
</gene>
<dbReference type="SUPFAM" id="SSF55729">
    <property type="entry name" value="Acyl-CoA N-acyltransferases (Nat)"/>
    <property type="match status" value="1"/>
</dbReference>
<name>W9XUB1_9EURO</name>
<dbReference type="Gene3D" id="3.40.630.30">
    <property type="match status" value="1"/>
</dbReference>
<dbReference type="eggNOG" id="ENOG502SYW6">
    <property type="taxonomic scope" value="Eukaryota"/>
</dbReference>
<dbReference type="PANTHER" id="PTHR43233">
    <property type="entry name" value="FAMILY N-ACETYLTRANSFERASE, PUTATIVE (AFU_ORTHOLOGUE AFUA_6G03350)-RELATED"/>
    <property type="match status" value="1"/>
</dbReference>
<organism evidence="1 2">
    <name type="scientific">Capronia epimyces CBS 606.96</name>
    <dbReference type="NCBI Taxonomy" id="1182542"/>
    <lineage>
        <taxon>Eukaryota</taxon>
        <taxon>Fungi</taxon>
        <taxon>Dikarya</taxon>
        <taxon>Ascomycota</taxon>
        <taxon>Pezizomycotina</taxon>
        <taxon>Eurotiomycetes</taxon>
        <taxon>Chaetothyriomycetidae</taxon>
        <taxon>Chaetothyriales</taxon>
        <taxon>Herpotrichiellaceae</taxon>
        <taxon>Capronia</taxon>
    </lineage>
</organism>
<dbReference type="InterPro" id="IPR016181">
    <property type="entry name" value="Acyl_CoA_acyltransferase"/>
</dbReference>
<dbReference type="Proteomes" id="UP000019478">
    <property type="component" value="Unassembled WGS sequence"/>
</dbReference>
<dbReference type="PANTHER" id="PTHR43233:SF1">
    <property type="entry name" value="FAMILY N-ACETYLTRANSFERASE, PUTATIVE (AFU_ORTHOLOGUE AFUA_6G03350)-RELATED"/>
    <property type="match status" value="1"/>
</dbReference>
<dbReference type="AlphaFoldDB" id="W9XUB1"/>
<accession>W9XUB1</accession>
<evidence type="ECO:0000313" key="1">
    <source>
        <dbReference type="EMBL" id="EXJ80910.1"/>
    </source>
</evidence>
<comment type="caution">
    <text evidence="1">The sequence shown here is derived from an EMBL/GenBank/DDBJ whole genome shotgun (WGS) entry which is preliminary data.</text>
</comment>
<evidence type="ECO:0000313" key="2">
    <source>
        <dbReference type="Proteomes" id="UP000019478"/>
    </source>
</evidence>
<reference evidence="1 2" key="1">
    <citation type="submission" date="2013-03" db="EMBL/GenBank/DDBJ databases">
        <title>The Genome Sequence of Capronia epimyces CBS 606.96.</title>
        <authorList>
            <consortium name="The Broad Institute Genomics Platform"/>
            <person name="Cuomo C."/>
            <person name="de Hoog S."/>
            <person name="Gorbushina A."/>
            <person name="Walker B."/>
            <person name="Young S.K."/>
            <person name="Zeng Q."/>
            <person name="Gargeya S."/>
            <person name="Fitzgerald M."/>
            <person name="Haas B."/>
            <person name="Abouelleil A."/>
            <person name="Allen A.W."/>
            <person name="Alvarado L."/>
            <person name="Arachchi H.M."/>
            <person name="Berlin A.M."/>
            <person name="Chapman S.B."/>
            <person name="Gainer-Dewar J."/>
            <person name="Goldberg J."/>
            <person name="Griggs A."/>
            <person name="Gujja S."/>
            <person name="Hansen M."/>
            <person name="Howarth C."/>
            <person name="Imamovic A."/>
            <person name="Ireland A."/>
            <person name="Larimer J."/>
            <person name="McCowan C."/>
            <person name="Murphy C."/>
            <person name="Pearson M."/>
            <person name="Poon T.W."/>
            <person name="Priest M."/>
            <person name="Roberts A."/>
            <person name="Saif S."/>
            <person name="Shea T."/>
            <person name="Sisk P."/>
            <person name="Sykes S."/>
            <person name="Wortman J."/>
            <person name="Nusbaum C."/>
            <person name="Birren B."/>
        </authorList>
    </citation>
    <scope>NUCLEOTIDE SEQUENCE [LARGE SCALE GENOMIC DNA]</scope>
    <source>
        <strain evidence="1 2">CBS 606.96</strain>
    </source>
</reference>
<dbReference type="RefSeq" id="XP_007735498.1">
    <property type="nucleotide sequence ID" value="XM_007737308.1"/>
</dbReference>
<dbReference type="InterPro" id="IPR053144">
    <property type="entry name" value="Acetyltransferase_Butenolide"/>
</dbReference>
<dbReference type="EMBL" id="AMGY01000006">
    <property type="protein sequence ID" value="EXJ80910.1"/>
    <property type="molecule type" value="Genomic_DNA"/>
</dbReference>
<evidence type="ECO:0008006" key="3">
    <source>
        <dbReference type="Google" id="ProtNLM"/>
    </source>
</evidence>
<dbReference type="STRING" id="1182542.W9XUB1"/>
<dbReference type="OrthoDB" id="10039976at2759"/>
<proteinExistence type="predicted"/>
<keyword evidence="2" id="KW-1185">Reference proteome</keyword>
<protein>
    <recommendedName>
        <fullName evidence="3">N-acetyltransferase domain-containing protein</fullName>
    </recommendedName>
</protein>
<sequence>MPTPTWTWHRDNFEISTDPTLIPLDTLNEFLASDDMSWAKPLPFKELEAMVHRSVCFALYENDNNKDDNNDNNHPPPQPRPKKLIGLTRWITDGVTVVYLNDVYILQEYRGKRLANWMMECVDEVFNSMEHLRGMIMIVDKGSQAEALYRTHLSMDDLESPGILLDRKGKGSAY</sequence>
<dbReference type="GeneID" id="19171298"/>
<dbReference type="HOGENOM" id="CLU_086503_2_0_1"/>